<dbReference type="AlphaFoldDB" id="S9X4L5"/>
<dbReference type="EMBL" id="KE546990">
    <property type="protein sequence ID" value="EPY52017.1"/>
    <property type="molecule type" value="Genomic_DNA"/>
</dbReference>
<name>S9X4L5_SCHCR</name>
<reference evidence="1 2" key="1">
    <citation type="journal article" date="2011" name="Science">
        <title>Comparative functional genomics of the fission yeasts.</title>
        <authorList>
            <person name="Rhind N."/>
            <person name="Chen Z."/>
            <person name="Yassour M."/>
            <person name="Thompson D.A."/>
            <person name="Haas B.J."/>
            <person name="Habib N."/>
            <person name="Wapinski I."/>
            <person name="Roy S."/>
            <person name="Lin M.F."/>
            <person name="Heiman D.I."/>
            <person name="Young S.K."/>
            <person name="Furuya K."/>
            <person name="Guo Y."/>
            <person name="Pidoux A."/>
            <person name="Chen H.M."/>
            <person name="Robbertse B."/>
            <person name="Goldberg J.M."/>
            <person name="Aoki K."/>
            <person name="Bayne E.H."/>
            <person name="Berlin A.M."/>
            <person name="Desjardins C.A."/>
            <person name="Dobbs E."/>
            <person name="Dukaj L."/>
            <person name="Fan L."/>
            <person name="FitzGerald M.G."/>
            <person name="French C."/>
            <person name="Gujja S."/>
            <person name="Hansen K."/>
            <person name="Keifenheim D."/>
            <person name="Levin J.Z."/>
            <person name="Mosher R.A."/>
            <person name="Mueller C.A."/>
            <person name="Pfiffner J."/>
            <person name="Priest M."/>
            <person name="Russ C."/>
            <person name="Smialowska A."/>
            <person name="Swoboda P."/>
            <person name="Sykes S.M."/>
            <person name="Vaughn M."/>
            <person name="Vengrova S."/>
            <person name="Yoder R."/>
            <person name="Zeng Q."/>
            <person name="Allshire R."/>
            <person name="Baulcombe D."/>
            <person name="Birren B.W."/>
            <person name="Brown W."/>
            <person name="Ekwall K."/>
            <person name="Kellis M."/>
            <person name="Leatherwood J."/>
            <person name="Levin H."/>
            <person name="Margalit H."/>
            <person name="Martienssen R."/>
            <person name="Nieduszynski C.A."/>
            <person name="Spatafora J.W."/>
            <person name="Friedman N."/>
            <person name="Dalgaard J.Z."/>
            <person name="Baumann P."/>
            <person name="Niki H."/>
            <person name="Regev A."/>
            <person name="Nusbaum C."/>
        </authorList>
    </citation>
    <scope>NUCLEOTIDE SEQUENCE [LARGE SCALE GENOMIC DNA]</scope>
    <source>
        <strain evidence="2">OY26 / ATCC MYA-4695 / CBS 11777 / NBRC 106824 / NRRL Y48691</strain>
    </source>
</reference>
<accession>S9X4L5</accession>
<dbReference type="GeneID" id="25034769"/>
<protein>
    <submittedName>
        <fullName evidence="1">Uncharacterized protein</fullName>
    </submittedName>
</protein>
<sequence>METATRKNLLITSTKQAIFLNELLEAKDKEEKSHKKIAPFSYKIKVNILSR</sequence>
<evidence type="ECO:0000313" key="1">
    <source>
        <dbReference type="EMBL" id="EPY52017.1"/>
    </source>
</evidence>
<organism evidence="1 2">
    <name type="scientific">Schizosaccharomyces cryophilus (strain OY26 / ATCC MYA-4695 / CBS 11777 / NBRC 106824 / NRRL Y48691)</name>
    <name type="common">Fission yeast</name>
    <dbReference type="NCBI Taxonomy" id="653667"/>
    <lineage>
        <taxon>Eukaryota</taxon>
        <taxon>Fungi</taxon>
        <taxon>Dikarya</taxon>
        <taxon>Ascomycota</taxon>
        <taxon>Taphrinomycotina</taxon>
        <taxon>Schizosaccharomycetes</taxon>
        <taxon>Schizosaccharomycetales</taxon>
        <taxon>Schizosaccharomycetaceae</taxon>
        <taxon>Schizosaccharomyces</taxon>
    </lineage>
</organism>
<keyword evidence="2" id="KW-1185">Reference proteome</keyword>
<evidence type="ECO:0000313" key="2">
    <source>
        <dbReference type="Proteomes" id="UP000015464"/>
    </source>
</evidence>
<dbReference type="Proteomes" id="UP000015464">
    <property type="component" value="Unassembled WGS sequence"/>
</dbReference>
<dbReference type="RefSeq" id="XP_013023400.1">
    <property type="nucleotide sequence ID" value="XM_013167946.1"/>
</dbReference>
<dbReference type="HOGENOM" id="CLU_3107711_0_0_1"/>
<gene>
    <name evidence="1" type="ORF">SPOG_00437</name>
</gene>
<proteinExistence type="predicted"/>